<keyword evidence="2" id="KW-1185">Reference proteome</keyword>
<organism evidence="1 2">
    <name type="scientific">Peronosclerospora sorghi</name>
    <dbReference type="NCBI Taxonomy" id="230839"/>
    <lineage>
        <taxon>Eukaryota</taxon>
        <taxon>Sar</taxon>
        <taxon>Stramenopiles</taxon>
        <taxon>Oomycota</taxon>
        <taxon>Peronosporomycetes</taxon>
        <taxon>Peronosporales</taxon>
        <taxon>Peronosporaceae</taxon>
        <taxon>Peronosclerospora</taxon>
    </lineage>
</organism>
<proteinExistence type="predicted"/>
<reference evidence="1 2" key="1">
    <citation type="journal article" date="2022" name="bioRxiv">
        <title>The genome of the oomycete Peronosclerospora sorghi, a cosmopolitan pathogen of maize and sorghum, is inflated with dispersed pseudogenes.</title>
        <authorList>
            <person name="Fletcher K."/>
            <person name="Martin F."/>
            <person name="Isakeit T."/>
            <person name="Cavanaugh K."/>
            <person name="Magill C."/>
            <person name="Michelmore R."/>
        </authorList>
    </citation>
    <scope>NUCLEOTIDE SEQUENCE [LARGE SCALE GENOMIC DNA]</scope>
    <source>
        <strain evidence="1">P6</strain>
    </source>
</reference>
<dbReference type="EMBL" id="CM047587">
    <property type="protein sequence ID" value="KAI9908022.1"/>
    <property type="molecule type" value="Genomic_DNA"/>
</dbReference>
<name>A0ACC0VPD2_9STRA</name>
<protein>
    <submittedName>
        <fullName evidence="1">Uncharacterized protein</fullName>
    </submittedName>
</protein>
<evidence type="ECO:0000313" key="2">
    <source>
        <dbReference type="Proteomes" id="UP001163321"/>
    </source>
</evidence>
<gene>
    <name evidence="1" type="ORF">PsorP6_016499</name>
</gene>
<accession>A0ACC0VPD2</accession>
<comment type="caution">
    <text evidence="1">The sequence shown here is derived from an EMBL/GenBank/DDBJ whole genome shotgun (WGS) entry which is preliminary data.</text>
</comment>
<evidence type="ECO:0000313" key="1">
    <source>
        <dbReference type="EMBL" id="KAI9908022.1"/>
    </source>
</evidence>
<sequence>MELEVNVGLHNVRNRFDGSGQKQTSHEQRCTRIATSTTVPRRGTQCVLICVVPVISGIVANAYVISFLIPRYGRKSVLLESPASV</sequence>
<dbReference type="Proteomes" id="UP001163321">
    <property type="component" value="Chromosome 8"/>
</dbReference>